<dbReference type="InterPro" id="IPR011050">
    <property type="entry name" value="Pectin_lyase_fold/virulence"/>
</dbReference>
<organism evidence="1 2">
    <name type="scientific">Gluconacetobacter diazotrophicus</name>
    <name type="common">Acetobacter diazotrophicus</name>
    <dbReference type="NCBI Taxonomy" id="33996"/>
    <lineage>
        <taxon>Bacteria</taxon>
        <taxon>Pseudomonadati</taxon>
        <taxon>Pseudomonadota</taxon>
        <taxon>Alphaproteobacteria</taxon>
        <taxon>Acetobacterales</taxon>
        <taxon>Acetobacteraceae</taxon>
        <taxon>Gluconacetobacter</taxon>
    </lineage>
</organism>
<dbReference type="Gene3D" id="2.160.20.10">
    <property type="entry name" value="Single-stranded right-handed beta-helix, Pectin lyase-like"/>
    <property type="match status" value="1"/>
</dbReference>
<gene>
    <name evidence="1" type="ORF">HLH33_08260</name>
</gene>
<accession>A0A7W4I4T3</accession>
<dbReference type="SUPFAM" id="SSF51126">
    <property type="entry name" value="Pectin lyase-like"/>
    <property type="match status" value="1"/>
</dbReference>
<protein>
    <recommendedName>
        <fullName evidence="3">Pectate lyase superfamily protein domain-containing protein</fullName>
    </recommendedName>
</protein>
<dbReference type="RefSeq" id="WP_157871033.1">
    <property type="nucleotide sequence ID" value="NZ_JABEQG010000012.1"/>
</dbReference>
<dbReference type="EMBL" id="JABEQG010000012">
    <property type="protein sequence ID" value="MBB2156302.1"/>
    <property type="molecule type" value="Genomic_DNA"/>
</dbReference>
<comment type="caution">
    <text evidence="1">The sequence shown here is derived from an EMBL/GenBank/DDBJ whole genome shotgun (WGS) entry which is preliminary data.</text>
</comment>
<sequence length="497" mass="53140">MRHLFMRILGRSVAALVVLAPVFTPVFARPPGIRASVSVLDYGADPSGKKDSAPAINAALASGRDVVIAKGNYVLTAGWISMTLPHQTLSCMPGARLRVVRPGRNPTPALIIAQSAVGARLNGCQIDHDGGQFLPLSPFYPIAWNDGITAIEGKGLANNPQGKTLRNDGFGVGVLVMADAAELRDVTVLRGWDNSIMVANYRMDAPGQSLGPYGVRLTNVRTADAGAGAHSWDPKFYMGCGIDIGTGVDTMLHDVVDDRSHIGFCVDEAGGASAHFVNAISHAARMTKAPFIKPDRVSSYYPDPHDPWHASTISGSAFFFGGSTLSSLTGKPMKDLHESVCTNCQAMEPDGVGVWLSRISDGVRFEGLKIIRPGLEGIWALGGTHTFVDTTIEQPNAFRGSTRIWGVRFPWPQVSAISAHCANCPPFASDSNATHLNLSREQLNTTLLFHGLKIDAGSGQRTYSYVYTTRSTSDETSIIKSERVEAPAGALGLEDRQ</sequence>
<evidence type="ECO:0000313" key="1">
    <source>
        <dbReference type="EMBL" id="MBB2156302.1"/>
    </source>
</evidence>
<dbReference type="InterPro" id="IPR012334">
    <property type="entry name" value="Pectin_lyas_fold"/>
</dbReference>
<proteinExistence type="predicted"/>
<evidence type="ECO:0000313" key="2">
    <source>
        <dbReference type="Proteomes" id="UP000550787"/>
    </source>
</evidence>
<reference evidence="1 2" key="1">
    <citation type="submission" date="2020-04" db="EMBL/GenBank/DDBJ databases">
        <title>Description of novel Gluconacetobacter.</title>
        <authorList>
            <person name="Sombolestani A."/>
        </authorList>
    </citation>
    <scope>NUCLEOTIDE SEQUENCE [LARGE SCALE GENOMIC DNA]</scope>
    <source>
        <strain evidence="1 2">LMG 7603</strain>
    </source>
</reference>
<evidence type="ECO:0008006" key="3">
    <source>
        <dbReference type="Google" id="ProtNLM"/>
    </source>
</evidence>
<name>A0A7W4I4T3_GLUDI</name>
<dbReference type="AlphaFoldDB" id="A0A7W4I4T3"/>
<dbReference type="Proteomes" id="UP000550787">
    <property type="component" value="Unassembled WGS sequence"/>
</dbReference>